<feature type="transmembrane region" description="Helical" evidence="8">
    <location>
        <begin position="365"/>
        <end position="386"/>
    </location>
</feature>
<feature type="transmembrane region" description="Helical" evidence="8">
    <location>
        <begin position="308"/>
        <end position="330"/>
    </location>
</feature>
<feature type="transmembrane region" description="Helical" evidence="8">
    <location>
        <begin position="213"/>
        <end position="233"/>
    </location>
</feature>
<feature type="transmembrane region" description="Helical" evidence="8">
    <location>
        <begin position="142"/>
        <end position="160"/>
    </location>
</feature>
<keyword evidence="6 8" id="KW-1133">Transmembrane helix</keyword>
<evidence type="ECO:0000256" key="6">
    <source>
        <dbReference type="ARBA" id="ARBA00022989"/>
    </source>
</evidence>
<dbReference type="PANTHER" id="PTHR33908">
    <property type="entry name" value="MANNOSYLTRANSFERASE YKCB-RELATED"/>
    <property type="match status" value="1"/>
</dbReference>
<name>A0A397Q590_9HYPH</name>
<comment type="caution">
    <text evidence="10">The sequence shown here is derived from an EMBL/GenBank/DDBJ whole genome shotgun (WGS) entry which is preliminary data.</text>
</comment>
<dbReference type="Proteomes" id="UP000266273">
    <property type="component" value="Unassembled WGS sequence"/>
</dbReference>
<keyword evidence="4 10" id="KW-0808">Transferase</keyword>
<feature type="domain" description="Glycosyltransferase RgtA/B/C/D-like" evidence="9">
    <location>
        <begin position="68"/>
        <end position="231"/>
    </location>
</feature>
<keyword evidence="7 8" id="KW-0472">Membrane</keyword>
<sequence>MLDQTRPAEARAGKGGTALYSLGGILTAAGLYALVHVTARLIASLNLGEDAPVTEIFVQQLQLGYLSDRPPLYDWLIWTVQQVTGPGVVAYQLLKYALLVVTCGFLFLAARRVMAGDNLWAFLTAESLALIYQISWRFHEGFTYQVGAMALVALTFWAFLRAVDAARWRDFALLGLFAGLGLLCSQEYWVFLAVLVVAALLQPALRARLVGPGGALAGAIAVALFAPHLVWLLTEPGREAAALPDWQLPDATNWGEVGQGIRRAFTEPLMYLAPLMFIYPLMFPRMTRQTLREARLRPAANAPDFEQLILHMTLLSVAALVFGALAAGIWTYPTHALMPLFLLTTIWLAARARRAVRTSGEIRRFVWLAVVITLVALGGRLANMYVLEPVCSICRWGEPYSDLAREIARQTPTGADIFVIDDELGGNLRRFFPDRRIVWAGQPPFSAERASRARVLLWDHREGDRAVLRSLRGEIAALGPEPIMRAKTIKIPWTGHLWKPDGYRHSTWRFTVLSPKG</sequence>
<evidence type="ECO:0000313" key="10">
    <source>
        <dbReference type="EMBL" id="RIA56272.1"/>
    </source>
</evidence>
<protein>
    <submittedName>
        <fullName evidence="10">Dolichyl-phosphate-mannose-protein mannosyltransferase</fullName>
    </submittedName>
</protein>
<dbReference type="AlphaFoldDB" id="A0A397Q590"/>
<dbReference type="GO" id="GO:0005886">
    <property type="term" value="C:plasma membrane"/>
    <property type="evidence" value="ECO:0007669"/>
    <property type="project" value="UniProtKB-SubCell"/>
</dbReference>
<evidence type="ECO:0000256" key="4">
    <source>
        <dbReference type="ARBA" id="ARBA00022679"/>
    </source>
</evidence>
<dbReference type="GO" id="GO:0009103">
    <property type="term" value="P:lipopolysaccharide biosynthetic process"/>
    <property type="evidence" value="ECO:0007669"/>
    <property type="project" value="UniProtKB-ARBA"/>
</dbReference>
<comment type="subcellular location">
    <subcellularLocation>
        <location evidence="1">Cell membrane</location>
        <topology evidence="1">Multi-pass membrane protein</topology>
    </subcellularLocation>
</comment>
<dbReference type="Pfam" id="PF13231">
    <property type="entry name" value="PMT_2"/>
    <property type="match status" value="1"/>
</dbReference>
<dbReference type="GO" id="GO:0016763">
    <property type="term" value="F:pentosyltransferase activity"/>
    <property type="evidence" value="ECO:0007669"/>
    <property type="project" value="TreeGrafter"/>
</dbReference>
<proteinExistence type="predicted"/>
<keyword evidence="5 8" id="KW-0812">Transmembrane</keyword>
<evidence type="ECO:0000256" key="3">
    <source>
        <dbReference type="ARBA" id="ARBA00022676"/>
    </source>
</evidence>
<dbReference type="PANTHER" id="PTHR33908:SF11">
    <property type="entry name" value="MEMBRANE PROTEIN"/>
    <property type="match status" value="1"/>
</dbReference>
<evidence type="ECO:0000313" key="11">
    <source>
        <dbReference type="Proteomes" id="UP000266273"/>
    </source>
</evidence>
<keyword evidence="11" id="KW-1185">Reference proteome</keyword>
<feature type="transmembrane region" description="Helical" evidence="8">
    <location>
        <begin position="172"/>
        <end position="201"/>
    </location>
</feature>
<gene>
    <name evidence="10" type="ORF">BXY53_1375</name>
</gene>
<dbReference type="InterPro" id="IPR050297">
    <property type="entry name" value="LipidA_mod_glycosyltrf_83"/>
</dbReference>
<evidence type="ECO:0000256" key="8">
    <source>
        <dbReference type="SAM" id="Phobius"/>
    </source>
</evidence>
<accession>A0A397Q590</accession>
<reference evidence="10 11" key="1">
    <citation type="submission" date="2018-08" db="EMBL/GenBank/DDBJ databases">
        <title>Genomic Encyclopedia of Archaeal and Bacterial Type Strains, Phase II (KMG-II): from individual species to whole genera.</title>
        <authorList>
            <person name="Goeker M."/>
        </authorList>
    </citation>
    <scope>NUCLEOTIDE SEQUENCE [LARGE SCALE GENOMIC DNA]</scope>
    <source>
        <strain evidence="10 11">DSM 5002</strain>
    </source>
</reference>
<evidence type="ECO:0000256" key="5">
    <source>
        <dbReference type="ARBA" id="ARBA00022692"/>
    </source>
</evidence>
<feature type="transmembrane region" description="Helical" evidence="8">
    <location>
        <begin position="336"/>
        <end position="353"/>
    </location>
</feature>
<keyword evidence="3 10" id="KW-0328">Glycosyltransferase</keyword>
<dbReference type="InterPro" id="IPR038731">
    <property type="entry name" value="RgtA/B/C-like"/>
</dbReference>
<keyword evidence="2" id="KW-1003">Cell membrane</keyword>
<evidence type="ECO:0000256" key="7">
    <source>
        <dbReference type="ARBA" id="ARBA00023136"/>
    </source>
</evidence>
<feature type="transmembrane region" description="Helical" evidence="8">
    <location>
        <begin position="93"/>
        <end position="110"/>
    </location>
</feature>
<dbReference type="RefSeq" id="WP_170144360.1">
    <property type="nucleotide sequence ID" value="NZ_QXDF01000001.1"/>
</dbReference>
<evidence type="ECO:0000256" key="2">
    <source>
        <dbReference type="ARBA" id="ARBA00022475"/>
    </source>
</evidence>
<dbReference type="EMBL" id="QXDF01000001">
    <property type="protein sequence ID" value="RIA56272.1"/>
    <property type="molecule type" value="Genomic_DNA"/>
</dbReference>
<evidence type="ECO:0000256" key="1">
    <source>
        <dbReference type="ARBA" id="ARBA00004651"/>
    </source>
</evidence>
<evidence type="ECO:0000259" key="9">
    <source>
        <dbReference type="Pfam" id="PF13231"/>
    </source>
</evidence>
<organism evidence="10 11">
    <name type="scientific">Dichotomicrobium thermohalophilum</name>
    <dbReference type="NCBI Taxonomy" id="933063"/>
    <lineage>
        <taxon>Bacteria</taxon>
        <taxon>Pseudomonadati</taxon>
        <taxon>Pseudomonadota</taxon>
        <taxon>Alphaproteobacteria</taxon>
        <taxon>Hyphomicrobiales</taxon>
        <taxon>Hyphomicrobiaceae</taxon>
        <taxon>Dichotomicrobium</taxon>
    </lineage>
</organism>
<feature type="transmembrane region" description="Helical" evidence="8">
    <location>
        <begin position="20"/>
        <end position="43"/>
    </location>
</feature>